<reference evidence="2 3" key="1">
    <citation type="submission" date="2016-07" db="EMBL/GenBank/DDBJ databases">
        <title>Complete genome sequence of the Lentzea guizhouensis DHS C013.</title>
        <authorList>
            <person name="Cao C."/>
        </authorList>
    </citation>
    <scope>NUCLEOTIDE SEQUENCE [LARGE SCALE GENOMIC DNA]</scope>
    <source>
        <strain evidence="2 3">DHS C013</strain>
    </source>
</reference>
<evidence type="ECO:0000256" key="1">
    <source>
        <dbReference type="SAM" id="SignalP"/>
    </source>
</evidence>
<keyword evidence="3" id="KW-1185">Reference proteome</keyword>
<dbReference type="EMBL" id="CP016793">
    <property type="protein sequence ID" value="ANZ39241.1"/>
    <property type="molecule type" value="Genomic_DNA"/>
</dbReference>
<dbReference type="Proteomes" id="UP000093053">
    <property type="component" value="Chromosome"/>
</dbReference>
<feature type="signal peptide" evidence="1">
    <location>
        <begin position="1"/>
        <end position="27"/>
    </location>
</feature>
<keyword evidence="1" id="KW-0732">Signal</keyword>
<accession>A0A1B2HNH3</accession>
<organism evidence="2 3">
    <name type="scientific">Lentzea guizhouensis</name>
    <dbReference type="NCBI Taxonomy" id="1586287"/>
    <lineage>
        <taxon>Bacteria</taxon>
        <taxon>Bacillati</taxon>
        <taxon>Actinomycetota</taxon>
        <taxon>Actinomycetes</taxon>
        <taxon>Pseudonocardiales</taxon>
        <taxon>Pseudonocardiaceae</taxon>
        <taxon>Lentzea</taxon>
    </lineage>
</organism>
<gene>
    <name evidence="2" type="ORF">BBK82_27445</name>
</gene>
<feature type="chain" id="PRO_5035948154" evidence="1">
    <location>
        <begin position="28"/>
        <end position="385"/>
    </location>
</feature>
<evidence type="ECO:0000313" key="2">
    <source>
        <dbReference type="EMBL" id="ANZ39241.1"/>
    </source>
</evidence>
<dbReference type="KEGG" id="led:BBK82_27445"/>
<dbReference type="InterPro" id="IPR006311">
    <property type="entry name" value="TAT_signal"/>
</dbReference>
<name>A0A1B2HNH3_9PSEU</name>
<dbReference type="AlphaFoldDB" id="A0A1B2HNH3"/>
<protein>
    <submittedName>
        <fullName evidence="2">Uncharacterized protein</fullName>
    </submittedName>
</protein>
<sequence>MITRKAFLRSVVGAAALVGLGAGTASARPRLRGGVCYDTGVLHAAGEPSSRVRWNRRQLEREIGMIADDLRCPSITAFGSDIGRLTETTATALRRGMEVYVQPRLYDHPQGEVLEHMAESARQAERVRTQDNVKFVTGCEHFLFTPGILPGDTFLERIENAGSIPATEWPNVVRRFREFMVKAVEVARGNFGGRITYGAAAGADAKWNDWSLFDILGLDYYPYFETDAEYTADLDQYRSRWNKPIMVLEFGCCTYTGAARAGGMGWDVMDWEQEPPVVKPGIVRDEREQAGHIARMLRVFEQEGLAGAHLYSVVSPDSPHHRTDRDLDWDMASYSLYKTVRDRWDDDNSPYRLEPKQSCHAFRRHNCQSHQLSVARWVGNDAVTR</sequence>
<dbReference type="InterPro" id="IPR017853">
    <property type="entry name" value="GH"/>
</dbReference>
<proteinExistence type="predicted"/>
<dbReference type="SUPFAM" id="SSF51445">
    <property type="entry name" value="(Trans)glycosidases"/>
    <property type="match status" value="1"/>
</dbReference>
<evidence type="ECO:0000313" key="3">
    <source>
        <dbReference type="Proteomes" id="UP000093053"/>
    </source>
</evidence>
<dbReference type="Gene3D" id="3.20.20.80">
    <property type="entry name" value="Glycosidases"/>
    <property type="match status" value="1"/>
</dbReference>
<dbReference type="STRING" id="1586287.BBK82_27445"/>
<dbReference type="OrthoDB" id="151193at2"/>
<dbReference type="PROSITE" id="PS51318">
    <property type="entry name" value="TAT"/>
    <property type="match status" value="1"/>
</dbReference>